<keyword evidence="2" id="KW-0812">Transmembrane</keyword>
<name>A0ABW1RYY7_9LACO</name>
<keyword evidence="2" id="KW-1133">Transmembrane helix</keyword>
<evidence type="ECO:0000313" key="3">
    <source>
        <dbReference type="EMBL" id="MFC6180365.1"/>
    </source>
</evidence>
<evidence type="ECO:0000256" key="1">
    <source>
        <dbReference type="SAM" id="MobiDB-lite"/>
    </source>
</evidence>
<feature type="compositionally biased region" description="Basic and acidic residues" evidence="1">
    <location>
        <begin position="45"/>
        <end position="59"/>
    </location>
</feature>
<keyword evidence="2" id="KW-0472">Membrane</keyword>
<proteinExistence type="predicted"/>
<dbReference type="EMBL" id="JBHSSC010000009">
    <property type="protein sequence ID" value="MFC6180365.1"/>
    <property type="molecule type" value="Genomic_DNA"/>
</dbReference>
<feature type="transmembrane region" description="Helical" evidence="2">
    <location>
        <begin position="6"/>
        <end position="28"/>
    </location>
</feature>
<evidence type="ECO:0000313" key="4">
    <source>
        <dbReference type="Proteomes" id="UP001596282"/>
    </source>
</evidence>
<sequence>MTPSFWSSLPGIITALGSVVTVIGTFFLSQQKSNHEEQQALYGRMKQERDESYTKWKKSESENMKLKSENLELKKELNRYENNN</sequence>
<comment type="caution">
    <text evidence="3">The sequence shown here is derived from an EMBL/GenBank/DDBJ whole genome shotgun (WGS) entry which is preliminary data.</text>
</comment>
<dbReference type="Proteomes" id="UP001596282">
    <property type="component" value="Unassembled WGS sequence"/>
</dbReference>
<reference evidence="4" key="1">
    <citation type="journal article" date="2019" name="Int. J. Syst. Evol. Microbiol.">
        <title>The Global Catalogue of Microorganisms (GCM) 10K type strain sequencing project: providing services to taxonomists for standard genome sequencing and annotation.</title>
        <authorList>
            <consortium name="The Broad Institute Genomics Platform"/>
            <consortium name="The Broad Institute Genome Sequencing Center for Infectious Disease"/>
            <person name="Wu L."/>
            <person name="Ma J."/>
        </authorList>
    </citation>
    <scope>NUCLEOTIDE SEQUENCE [LARGE SCALE GENOMIC DNA]</scope>
    <source>
        <strain evidence="4">CCM 8933</strain>
    </source>
</reference>
<keyword evidence="4" id="KW-1185">Reference proteome</keyword>
<gene>
    <name evidence="3" type="ORF">ACFP5Y_03915</name>
</gene>
<protein>
    <submittedName>
        <fullName evidence="3">Uncharacterized protein</fullName>
    </submittedName>
</protein>
<accession>A0ABW1RYY7</accession>
<feature type="region of interest" description="Disordered" evidence="1">
    <location>
        <begin position="32"/>
        <end position="59"/>
    </location>
</feature>
<organism evidence="3 4">
    <name type="scientific">Lactiplantibacillus daowaiensis</name>
    <dbReference type="NCBI Taxonomy" id="2559918"/>
    <lineage>
        <taxon>Bacteria</taxon>
        <taxon>Bacillati</taxon>
        <taxon>Bacillota</taxon>
        <taxon>Bacilli</taxon>
        <taxon>Lactobacillales</taxon>
        <taxon>Lactobacillaceae</taxon>
        <taxon>Lactiplantibacillus</taxon>
    </lineage>
</organism>
<dbReference type="RefSeq" id="WP_137627738.1">
    <property type="nucleotide sequence ID" value="NZ_BJDJ01000003.1"/>
</dbReference>
<evidence type="ECO:0000256" key="2">
    <source>
        <dbReference type="SAM" id="Phobius"/>
    </source>
</evidence>